<dbReference type="OrthoDB" id="9805749at2"/>
<sequence>MTIQPPRTADPGSFSIGYDQALPPQRAAVYGVQHLLALTGLWVFPATLGSAVGLESEQVALIIQGCFLLTGIVTIASSSRVLRLPIVQGPTAALLVALIATGGQFGLGTAFGSMIIAGLLSALLAFPLARLGLYGHLARVVSNPLVFGVMFLVLGAQLASIGVSGWFTELAPGTGFGPGVIIAVISALAVAGCMIFGGNTILKRLAILAGVAIGTVLAAAMGVWSPPDLTATPLIGAPTLLPFGIGFSWAAVPIMMIGFLQAGAESMSVYALLGRWSGQKVDVNRANRGLSVEFVGSAIGGLFGGIGTTSYPENAGILRVSGIASRSVTIAAGALAVGLAFFPPLALFIANLPGPALSAAATILFGVIAISGVQQLRHVEWDDLNLIVAAVSFVVPVGLQAIPDDVVATLSPSVSSVLTSPMMVSTVMLLILHPLVNLLIRPRLDARRKDPEGSHA</sequence>
<keyword evidence="5 7" id="KW-1133">Transmembrane helix</keyword>
<dbReference type="GO" id="GO:0005886">
    <property type="term" value="C:plasma membrane"/>
    <property type="evidence" value="ECO:0007669"/>
    <property type="project" value="TreeGrafter"/>
</dbReference>
<dbReference type="InterPro" id="IPR006043">
    <property type="entry name" value="NCS2"/>
</dbReference>
<dbReference type="AlphaFoldDB" id="A0A4R7J763"/>
<keyword evidence="4 7" id="KW-0812">Transmembrane</keyword>
<feature type="transmembrane region" description="Helical" evidence="7">
    <location>
        <begin position="111"/>
        <end position="133"/>
    </location>
</feature>
<comment type="similarity">
    <text evidence="2">Belongs to the nucleobase:cation symporter-2 (NCS2) (TC 2.A.40) family.</text>
</comment>
<feature type="transmembrane region" description="Helical" evidence="7">
    <location>
        <begin position="240"/>
        <end position="260"/>
    </location>
</feature>
<evidence type="ECO:0000256" key="1">
    <source>
        <dbReference type="ARBA" id="ARBA00004141"/>
    </source>
</evidence>
<accession>A0A4R7J763</accession>
<feature type="transmembrane region" description="Helical" evidence="7">
    <location>
        <begin position="328"/>
        <end position="350"/>
    </location>
</feature>
<dbReference type="Pfam" id="PF00860">
    <property type="entry name" value="Xan_ur_permease"/>
    <property type="match status" value="1"/>
</dbReference>
<feature type="transmembrane region" description="Helical" evidence="7">
    <location>
        <begin position="356"/>
        <end position="373"/>
    </location>
</feature>
<feature type="transmembrane region" description="Helical" evidence="7">
    <location>
        <begin position="422"/>
        <end position="440"/>
    </location>
</feature>
<feature type="transmembrane region" description="Helical" evidence="7">
    <location>
        <begin position="385"/>
        <end position="402"/>
    </location>
</feature>
<comment type="subcellular location">
    <subcellularLocation>
        <location evidence="1">Membrane</location>
        <topology evidence="1">Multi-pass membrane protein</topology>
    </subcellularLocation>
</comment>
<protein>
    <submittedName>
        <fullName evidence="8">Xanthine/uracil permease</fullName>
    </submittedName>
</protein>
<dbReference type="RefSeq" id="WP_133753199.1">
    <property type="nucleotide sequence ID" value="NZ_SOAW01000001.1"/>
</dbReference>
<feature type="transmembrane region" description="Helical" evidence="7">
    <location>
        <begin position="179"/>
        <end position="198"/>
    </location>
</feature>
<dbReference type="GO" id="GO:0042907">
    <property type="term" value="F:xanthine transmembrane transporter activity"/>
    <property type="evidence" value="ECO:0007669"/>
    <property type="project" value="TreeGrafter"/>
</dbReference>
<evidence type="ECO:0000256" key="3">
    <source>
        <dbReference type="ARBA" id="ARBA00022448"/>
    </source>
</evidence>
<evidence type="ECO:0000256" key="4">
    <source>
        <dbReference type="ARBA" id="ARBA00022692"/>
    </source>
</evidence>
<evidence type="ECO:0000313" key="8">
    <source>
        <dbReference type="EMBL" id="TDT32576.1"/>
    </source>
</evidence>
<reference evidence="8 9" key="1">
    <citation type="submission" date="2019-03" db="EMBL/GenBank/DDBJ databases">
        <title>Genomic Encyclopedia of Archaeal and Bacterial Type Strains, Phase II (KMG-II): from individual species to whole genera.</title>
        <authorList>
            <person name="Goeker M."/>
        </authorList>
    </citation>
    <scope>NUCLEOTIDE SEQUENCE [LARGE SCALE GENOMIC DNA]</scope>
    <source>
        <strain evidence="8 9">DSM 24323</strain>
    </source>
</reference>
<evidence type="ECO:0000313" key="9">
    <source>
        <dbReference type="Proteomes" id="UP000295371"/>
    </source>
</evidence>
<name>A0A4R7J763_9ACTN</name>
<dbReference type="NCBIfam" id="NF037981">
    <property type="entry name" value="NCS2_1"/>
    <property type="match status" value="1"/>
</dbReference>
<feature type="transmembrane region" description="Helical" evidence="7">
    <location>
        <begin position="35"/>
        <end position="53"/>
    </location>
</feature>
<evidence type="ECO:0000256" key="6">
    <source>
        <dbReference type="ARBA" id="ARBA00023136"/>
    </source>
</evidence>
<proteinExistence type="inferred from homology"/>
<evidence type="ECO:0000256" key="5">
    <source>
        <dbReference type="ARBA" id="ARBA00022989"/>
    </source>
</evidence>
<keyword evidence="6 7" id="KW-0472">Membrane</keyword>
<keyword evidence="3" id="KW-0813">Transport</keyword>
<dbReference type="Proteomes" id="UP000295371">
    <property type="component" value="Unassembled WGS sequence"/>
</dbReference>
<feature type="transmembrane region" description="Helical" evidence="7">
    <location>
        <begin position="59"/>
        <end position="77"/>
    </location>
</feature>
<dbReference type="EMBL" id="SOAW01000001">
    <property type="protein sequence ID" value="TDT32576.1"/>
    <property type="molecule type" value="Genomic_DNA"/>
</dbReference>
<feature type="transmembrane region" description="Helical" evidence="7">
    <location>
        <begin position="205"/>
        <end position="225"/>
    </location>
</feature>
<feature type="transmembrane region" description="Helical" evidence="7">
    <location>
        <begin position="145"/>
        <end position="167"/>
    </location>
</feature>
<comment type="caution">
    <text evidence="8">The sequence shown here is derived from an EMBL/GenBank/DDBJ whole genome shotgun (WGS) entry which is preliminary data.</text>
</comment>
<keyword evidence="9" id="KW-1185">Reference proteome</keyword>
<dbReference type="PANTHER" id="PTHR42810">
    <property type="entry name" value="PURINE PERMEASE C1399.01C-RELATED"/>
    <property type="match status" value="1"/>
</dbReference>
<organism evidence="8 9">
    <name type="scientific">Naumannella halotolerans</name>
    <dbReference type="NCBI Taxonomy" id="993414"/>
    <lineage>
        <taxon>Bacteria</taxon>
        <taxon>Bacillati</taxon>
        <taxon>Actinomycetota</taxon>
        <taxon>Actinomycetes</taxon>
        <taxon>Propionibacteriales</taxon>
        <taxon>Propionibacteriaceae</taxon>
        <taxon>Naumannella</taxon>
    </lineage>
</organism>
<evidence type="ECO:0000256" key="2">
    <source>
        <dbReference type="ARBA" id="ARBA00008821"/>
    </source>
</evidence>
<gene>
    <name evidence="8" type="ORF">CLV29_0156</name>
</gene>
<feature type="transmembrane region" description="Helical" evidence="7">
    <location>
        <begin position="84"/>
        <end position="105"/>
    </location>
</feature>
<evidence type="ECO:0000256" key="7">
    <source>
        <dbReference type="SAM" id="Phobius"/>
    </source>
</evidence>
<dbReference type="PANTHER" id="PTHR42810:SF2">
    <property type="entry name" value="PURINE PERMEASE C1399.01C-RELATED"/>
    <property type="match status" value="1"/>
</dbReference>